<dbReference type="Pfam" id="PF06853">
    <property type="entry name" value="DUF1249"/>
    <property type="match status" value="1"/>
</dbReference>
<gene>
    <name evidence="1" type="ORF">FE810_03065</name>
</gene>
<accession>A0A5R9IRN8</accession>
<dbReference type="EMBL" id="VCBC01000003">
    <property type="protein sequence ID" value="TLU67279.1"/>
    <property type="molecule type" value="Genomic_DNA"/>
</dbReference>
<protein>
    <submittedName>
        <fullName evidence="1">DUF1249 domain-containing protein</fullName>
    </submittedName>
</protein>
<dbReference type="Proteomes" id="UP000307790">
    <property type="component" value="Unassembled WGS sequence"/>
</dbReference>
<organism evidence="1 2">
    <name type="scientific">Thalassotalea litorea</name>
    <dbReference type="NCBI Taxonomy" id="2020715"/>
    <lineage>
        <taxon>Bacteria</taxon>
        <taxon>Pseudomonadati</taxon>
        <taxon>Pseudomonadota</taxon>
        <taxon>Gammaproteobacteria</taxon>
        <taxon>Alteromonadales</taxon>
        <taxon>Colwelliaceae</taxon>
        <taxon>Thalassotalea</taxon>
    </lineage>
</organism>
<dbReference type="AlphaFoldDB" id="A0A5R9IRN8"/>
<evidence type="ECO:0000313" key="2">
    <source>
        <dbReference type="Proteomes" id="UP000307790"/>
    </source>
</evidence>
<dbReference type="PANTHER" id="PTHR38774:SF1">
    <property type="entry name" value="CYTOPLASMIC PROTEIN"/>
    <property type="match status" value="1"/>
</dbReference>
<reference evidence="1 2" key="1">
    <citation type="submission" date="2019-05" db="EMBL/GenBank/DDBJ databases">
        <title>Genome sequences of Thalassotalea litorea 1K03283.</title>
        <authorList>
            <person name="Zhang D."/>
        </authorList>
    </citation>
    <scope>NUCLEOTIDE SEQUENCE [LARGE SCALE GENOMIC DNA]</scope>
    <source>
        <strain evidence="1 2">MCCC 1K03283</strain>
    </source>
</reference>
<sequence>MTHSQRYHPDLKKLLNSCEINYVLLLRLMGNINDVGELREFFIDDDHAFQLTITEQSRYTHVVEFRQLTHKASNSSVMGKLVSKPFMVIRLYHDARVAEIIESAQTRQIKPRYDYPNQAMMQPDEKQQTQLFLTEWLQTCLRLGQTAVK</sequence>
<evidence type="ECO:0000313" key="1">
    <source>
        <dbReference type="EMBL" id="TLU67279.1"/>
    </source>
</evidence>
<comment type="caution">
    <text evidence="1">The sequence shown here is derived from an EMBL/GenBank/DDBJ whole genome shotgun (WGS) entry which is preliminary data.</text>
</comment>
<dbReference type="RefSeq" id="WP_138318561.1">
    <property type="nucleotide sequence ID" value="NZ_VCBC01000003.1"/>
</dbReference>
<name>A0A5R9IRN8_9GAMM</name>
<proteinExistence type="predicted"/>
<dbReference type="InterPro" id="IPR009659">
    <property type="entry name" value="DUF1249"/>
</dbReference>
<dbReference type="OrthoDB" id="9793663at2"/>
<dbReference type="PANTHER" id="PTHR38774">
    <property type="entry name" value="CYTOPLASMIC PROTEIN-RELATED"/>
    <property type="match status" value="1"/>
</dbReference>
<keyword evidence="2" id="KW-1185">Reference proteome</keyword>